<name>X1A3M8_9ZZZZ</name>
<comment type="caution">
    <text evidence="1">The sequence shown here is derived from an EMBL/GenBank/DDBJ whole genome shotgun (WGS) entry which is preliminary data.</text>
</comment>
<reference evidence="1" key="1">
    <citation type="journal article" date="2014" name="Front. Microbiol.">
        <title>High frequency of phylogenetically diverse reductive dehalogenase-homologous genes in deep subseafloor sedimentary metagenomes.</title>
        <authorList>
            <person name="Kawai M."/>
            <person name="Futagami T."/>
            <person name="Toyoda A."/>
            <person name="Takaki Y."/>
            <person name="Nishi S."/>
            <person name="Hori S."/>
            <person name="Arai W."/>
            <person name="Tsubouchi T."/>
            <person name="Morono Y."/>
            <person name="Uchiyama I."/>
            <person name="Ito T."/>
            <person name="Fujiyama A."/>
            <person name="Inagaki F."/>
            <person name="Takami H."/>
        </authorList>
    </citation>
    <scope>NUCLEOTIDE SEQUENCE</scope>
    <source>
        <strain evidence="1">Expedition CK06-06</strain>
    </source>
</reference>
<dbReference type="AlphaFoldDB" id="X1A3M8"/>
<proteinExistence type="predicted"/>
<organism evidence="1">
    <name type="scientific">marine sediment metagenome</name>
    <dbReference type="NCBI Taxonomy" id="412755"/>
    <lineage>
        <taxon>unclassified sequences</taxon>
        <taxon>metagenomes</taxon>
        <taxon>ecological metagenomes</taxon>
    </lineage>
</organism>
<dbReference type="EMBL" id="BART01017307">
    <property type="protein sequence ID" value="GAG76369.1"/>
    <property type="molecule type" value="Genomic_DNA"/>
</dbReference>
<evidence type="ECO:0000313" key="1">
    <source>
        <dbReference type="EMBL" id="GAG76369.1"/>
    </source>
</evidence>
<sequence length="33" mass="3803">MKLLNVVRIFEGIIMSWKEKMSEWGGGEVSFLS</sequence>
<gene>
    <name evidence="1" type="ORF">S01H4_32990</name>
</gene>
<accession>X1A3M8</accession>
<protein>
    <submittedName>
        <fullName evidence="1">Uncharacterized protein</fullName>
    </submittedName>
</protein>
<feature type="non-terminal residue" evidence="1">
    <location>
        <position position="33"/>
    </location>
</feature>